<keyword evidence="10" id="KW-1185">Reference proteome</keyword>
<protein>
    <submittedName>
        <fullName evidence="9">Transcriptional regulatory protein moc3</fullName>
    </submittedName>
</protein>
<dbReference type="PANTHER" id="PTHR36206">
    <property type="entry name" value="ASPERCRYPTIN BIOSYNTHESIS CLUSTER-SPECIFIC TRANSCRIPTION REGULATOR ATNN-RELATED"/>
    <property type="match status" value="1"/>
</dbReference>
<dbReference type="Gene3D" id="4.10.240.10">
    <property type="entry name" value="Zn(2)-C6 fungal-type DNA-binding domain"/>
    <property type="match status" value="1"/>
</dbReference>
<dbReference type="PROSITE" id="PS50048">
    <property type="entry name" value="ZN2_CY6_FUNGAL_2"/>
    <property type="match status" value="1"/>
</dbReference>
<dbReference type="GO" id="GO:0000981">
    <property type="term" value="F:DNA-binding transcription factor activity, RNA polymerase II-specific"/>
    <property type="evidence" value="ECO:0007669"/>
    <property type="project" value="InterPro"/>
</dbReference>
<evidence type="ECO:0000313" key="9">
    <source>
        <dbReference type="EMBL" id="KAK4191986.1"/>
    </source>
</evidence>
<keyword evidence="1" id="KW-0479">Metal-binding</keyword>
<evidence type="ECO:0000256" key="7">
    <source>
        <dbReference type="SAM" id="MobiDB-lite"/>
    </source>
</evidence>
<dbReference type="Pfam" id="PF00172">
    <property type="entry name" value="Zn_clus"/>
    <property type="match status" value="1"/>
</dbReference>
<evidence type="ECO:0000256" key="1">
    <source>
        <dbReference type="ARBA" id="ARBA00022723"/>
    </source>
</evidence>
<evidence type="ECO:0000256" key="5">
    <source>
        <dbReference type="ARBA" id="ARBA00023163"/>
    </source>
</evidence>
<evidence type="ECO:0000259" key="8">
    <source>
        <dbReference type="PROSITE" id="PS50048"/>
    </source>
</evidence>
<keyword evidence="6" id="KW-0539">Nucleus</keyword>
<reference evidence="9" key="1">
    <citation type="journal article" date="2023" name="Mol. Phylogenet. Evol.">
        <title>Genome-scale phylogeny and comparative genomics of the fungal order Sordariales.</title>
        <authorList>
            <person name="Hensen N."/>
            <person name="Bonometti L."/>
            <person name="Westerberg I."/>
            <person name="Brannstrom I.O."/>
            <person name="Guillou S."/>
            <person name="Cros-Aarteil S."/>
            <person name="Calhoun S."/>
            <person name="Haridas S."/>
            <person name="Kuo A."/>
            <person name="Mondo S."/>
            <person name="Pangilinan J."/>
            <person name="Riley R."/>
            <person name="LaButti K."/>
            <person name="Andreopoulos B."/>
            <person name="Lipzen A."/>
            <person name="Chen C."/>
            <person name="Yan M."/>
            <person name="Daum C."/>
            <person name="Ng V."/>
            <person name="Clum A."/>
            <person name="Steindorff A."/>
            <person name="Ohm R.A."/>
            <person name="Martin F."/>
            <person name="Silar P."/>
            <person name="Natvig D.O."/>
            <person name="Lalanne C."/>
            <person name="Gautier V."/>
            <person name="Ament-Velasquez S.L."/>
            <person name="Kruys A."/>
            <person name="Hutchinson M.I."/>
            <person name="Powell A.J."/>
            <person name="Barry K."/>
            <person name="Miller A.N."/>
            <person name="Grigoriev I.V."/>
            <person name="Debuchy R."/>
            <person name="Gladieux P."/>
            <person name="Hiltunen Thoren M."/>
            <person name="Johannesson H."/>
        </authorList>
    </citation>
    <scope>NUCLEOTIDE SEQUENCE</scope>
    <source>
        <strain evidence="9">PSN309</strain>
    </source>
</reference>
<dbReference type="GO" id="GO:0008270">
    <property type="term" value="F:zinc ion binding"/>
    <property type="evidence" value="ECO:0007669"/>
    <property type="project" value="InterPro"/>
</dbReference>
<dbReference type="PROSITE" id="PS00463">
    <property type="entry name" value="ZN2_CY6_FUNGAL_1"/>
    <property type="match status" value="1"/>
</dbReference>
<evidence type="ECO:0000256" key="6">
    <source>
        <dbReference type="ARBA" id="ARBA00023242"/>
    </source>
</evidence>
<dbReference type="InterPro" id="IPR001138">
    <property type="entry name" value="Zn2Cys6_DnaBD"/>
</dbReference>
<feature type="compositionally biased region" description="Basic and acidic residues" evidence="7">
    <location>
        <begin position="1"/>
        <end position="10"/>
    </location>
</feature>
<dbReference type="InterPro" id="IPR052360">
    <property type="entry name" value="Transcr_Regulatory_Proteins"/>
</dbReference>
<dbReference type="EMBL" id="MU864356">
    <property type="protein sequence ID" value="KAK4191986.1"/>
    <property type="molecule type" value="Genomic_DNA"/>
</dbReference>
<reference evidence="9" key="2">
    <citation type="submission" date="2023-05" db="EMBL/GenBank/DDBJ databases">
        <authorList>
            <consortium name="Lawrence Berkeley National Laboratory"/>
            <person name="Steindorff A."/>
            <person name="Hensen N."/>
            <person name="Bonometti L."/>
            <person name="Westerberg I."/>
            <person name="Brannstrom I.O."/>
            <person name="Guillou S."/>
            <person name="Cros-Aarteil S."/>
            <person name="Calhoun S."/>
            <person name="Haridas S."/>
            <person name="Kuo A."/>
            <person name="Mondo S."/>
            <person name="Pangilinan J."/>
            <person name="Riley R."/>
            <person name="Labutti K."/>
            <person name="Andreopoulos B."/>
            <person name="Lipzen A."/>
            <person name="Chen C."/>
            <person name="Yanf M."/>
            <person name="Daum C."/>
            <person name="Ng V."/>
            <person name="Clum A."/>
            <person name="Ohm R."/>
            <person name="Martin F."/>
            <person name="Silar P."/>
            <person name="Natvig D."/>
            <person name="Lalanne C."/>
            <person name="Gautier V."/>
            <person name="Ament-Velasquez S.L."/>
            <person name="Kruys A."/>
            <person name="Hutchinson M.I."/>
            <person name="Powell A.J."/>
            <person name="Barry K."/>
            <person name="Miller A.N."/>
            <person name="Grigoriev I.V."/>
            <person name="Debuchy R."/>
            <person name="Gladieux P."/>
            <person name="Thoren M.H."/>
            <person name="Johannesson H."/>
        </authorList>
    </citation>
    <scope>NUCLEOTIDE SEQUENCE</scope>
    <source>
        <strain evidence="9">PSN309</strain>
    </source>
</reference>
<dbReference type="InterPro" id="IPR036864">
    <property type="entry name" value="Zn2-C6_fun-type_DNA-bd_sf"/>
</dbReference>
<comment type="caution">
    <text evidence="9">The sequence shown here is derived from an EMBL/GenBank/DDBJ whole genome shotgun (WGS) entry which is preliminary data.</text>
</comment>
<sequence>MADGSSDRHRPNPPPALTLKNPGNTKASSPSVSATSSPTTSQAPRKRTRASKPKVRTGCITCKIRRVKCGEEKPACLRCTSTGRTCDGYDKGAVTRYRTPNPNHTAELAKVEFVKACQWSEALRSMRTIAADIDGTEAEKRFFARFRTATVEVDSLATHMCNFTAFWNRVAPSTSYQDEAVKHAVVALGGAYMLFQYPDQQVIDGFTRDSLELFVIQQYNKSIEKLQRHVGSSSQESIRITLLCCLTFISLETLRTNHSVAVTHLINGLRILNSLPPPVFECLSDPNIFVWPPTSTSLDMPDIIQIFARLEVSTCFFTTGLQPVISEKGYTSRFFDDGSTLPPYFRDVTQLRRSICTFQHDAMAYLHSSSSSVSPRGRKYNCLVARSTLLGRLVDDFFSPSRFGNPIPATPESYCMYLDVLSFRCAQFLVSLIPSLSPPPIPASLALNPFLISFTAPEPVSAPPPAPAPPPPPVDENKLGAIMSLVRLLSSSPIAPKLRCCRPFSSTTPITTSPQQPTPITRTLMDTGLLGPLYLVAIHTAEPSLRAAAIRLLADNLNPYVPSSSASLLPTPTSPLAVRNQHTLENTLVSIIETERAEIALMRRGDQHGERERRRTGMGFYDAPRALTGVGSLPRVWDALVPGDGGYDNDNSFTYEGVVSDRGGNW</sequence>
<dbReference type="SUPFAM" id="SSF57701">
    <property type="entry name" value="Zn2/Cys6 DNA-binding domain"/>
    <property type="match status" value="1"/>
</dbReference>
<dbReference type="Pfam" id="PF11951">
    <property type="entry name" value="Fungal_trans_2"/>
    <property type="match status" value="1"/>
</dbReference>
<gene>
    <name evidence="9" type="ORF">QBC35DRAFT_259631</name>
</gene>
<evidence type="ECO:0000256" key="4">
    <source>
        <dbReference type="ARBA" id="ARBA00023125"/>
    </source>
</evidence>
<accession>A0AAN6X2E6</accession>
<dbReference type="CDD" id="cd00067">
    <property type="entry name" value="GAL4"/>
    <property type="match status" value="1"/>
</dbReference>
<keyword evidence="3" id="KW-0805">Transcription regulation</keyword>
<dbReference type="Proteomes" id="UP001302126">
    <property type="component" value="Unassembled WGS sequence"/>
</dbReference>
<feature type="domain" description="Zn(2)-C6 fungal-type" evidence="8">
    <location>
        <begin position="58"/>
        <end position="86"/>
    </location>
</feature>
<dbReference type="PANTHER" id="PTHR36206:SF12">
    <property type="entry name" value="ASPERCRYPTIN BIOSYNTHESIS CLUSTER-SPECIFIC TRANSCRIPTION REGULATOR ATNN-RELATED"/>
    <property type="match status" value="1"/>
</dbReference>
<dbReference type="AlphaFoldDB" id="A0AAN6X2E6"/>
<name>A0AAN6X2E6_9PEZI</name>
<feature type="compositionally biased region" description="Low complexity" evidence="7">
    <location>
        <begin position="27"/>
        <end position="43"/>
    </location>
</feature>
<dbReference type="SMART" id="SM00066">
    <property type="entry name" value="GAL4"/>
    <property type="match status" value="1"/>
</dbReference>
<evidence type="ECO:0000256" key="3">
    <source>
        <dbReference type="ARBA" id="ARBA00023015"/>
    </source>
</evidence>
<keyword evidence="4" id="KW-0238">DNA-binding</keyword>
<organism evidence="9 10">
    <name type="scientific">Podospora australis</name>
    <dbReference type="NCBI Taxonomy" id="1536484"/>
    <lineage>
        <taxon>Eukaryota</taxon>
        <taxon>Fungi</taxon>
        <taxon>Dikarya</taxon>
        <taxon>Ascomycota</taxon>
        <taxon>Pezizomycotina</taxon>
        <taxon>Sordariomycetes</taxon>
        <taxon>Sordariomycetidae</taxon>
        <taxon>Sordariales</taxon>
        <taxon>Podosporaceae</taxon>
        <taxon>Podospora</taxon>
    </lineage>
</organism>
<keyword evidence="5" id="KW-0804">Transcription</keyword>
<dbReference type="InterPro" id="IPR021858">
    <property type="entry name" value="Fun_TF"/>
</dbReference>
<dbReference type="GO" id="GO:0003677">
    <property type="term" value="F:DNA binding"/>
    <property type="evidence" value="ECO:0007669"/>
    <property type="project" value="UniProtKB-KW"/>
</dbReference>
<proteinExistence type="predicted"/>
<keyword evidence="2" id="KW-0862">Zinc</keyword>
<evidence type="ECO:0000256" key="2">
    <source>
        <dbReference type="ARBA" id="ARBA00022833"/>
    </source>
</evidence>
<evidence type="ECO:0000313" key="10">
    <source>
        <dbReference type="Proteomes" id="UP001302126"/>
    </source>
</evidence>
<feature type="region of interest" description="Disordered" evidence="7">
    <location>
        <begin position="1"/>
        <end position="52"/>
    </location>
</feature>